<proteinExistence type="predicted"/>
<evidence type="ECO:0008006" key="4">
    <source>
        <dbReference type="Google" id="ProtNLM"/>
    </source>
</evidence>
<feature type="chain" id="PRO_5040909484" description="Tetratricopeptide repeat protein" evidence="1">
    <location>
        <begin position="20"/>
        <end position="385"/>
    </location>
</feature>
<evidence type="ECO:0000313" key="2">
    <source>
        <dbReference type="EMBL" id="MDG0862339.1"/>
    </source>
</evidence>
<organism evidence="2 3">
    <name type="scientific">Pelomonas aquatica</name>
    <dbReference type="NCBI Taxonomy" id="431058"/>
    <lineage>
        <taxon>Bacteria</taxon>
        <taxon>Pseudomonadati</taxon>
        <taxon>Pseudomonadota</taxon>
        <taxon>Betaproteobacteria</taxon>
        <taxon>Burkholderiales</taxon>
        <taxon>Sphaerotilaceae</taxon>
        <taxon>Roseateles</taxon>
    </lineage>
</organism>
<feature type="signal peptide" evidence="1">
    <location>
        <begin position="1"/>
        <end position="19"/>
    </location>
</feature>
<comment type="caution">
    <text evidence="2">The sequence shown here is derived from an EMBL/GenBank/DDBJ whole genome shotgun (WGS) entry which is preliminary data.</text>
</comment>
<sequence length="385" mass="41326">MARLPLALLLAAGALTASAEPFVPRDDAEIVQRLPYRIDAAERARHAALARDPAQLPLAAAAARAALQRARVHGDPRELGVAEAALAPWWPRADAPPEAVLLRAHVLQARHEFDAAQAELHGLLARGGLDDAQRAQALLDAAALHQLRAELPEARALCEQLRPLAARPAAACLAELASLSGQAAAAARTLAGLGAGRGLAPDPWLALMRAELAERLGDEAAAPALYRLALAGEDAVYTRAAWADWLLARGRAAEALALLERSPDAEADALLLRRAIALRQLGRPATLMERLRERLAAADRREPGRHAREQARFALDVQAQPHEALRLARVNWALQREPADALLLLRAALAAGRDGDATRAQLARQLRDKGWQDVRLTALDRSFAS</sequence>
<keyword evidence="3" id="KW-1185">Reference proteome</keyword>
<keyword evidence="1" id="KW-0732">Signal</keyword>
<dbReference type="EMBL" id="SGUG01000009">
    <property type="protein sequence ID" value="MDG0862339.1"/>
    <property type="molecule type" value="Genomic_DNA"/>
</dbReference>
<evidence type="ECO:0000256" key="1">
    <source>
        <dbReference type="SAM" id="SignalP"/>
    </source>
</evidence>
<dbReference type="Proteomes" id="UP001152766">
    <property type="component" value="Unassembled WGS sequence"/>
</dbReference>
<accession>A0A9X4LG29</accession>
<name>A0A9X4LG29_9BURK</name>
<protein>
    <recommendedName>
        <fullName evidence="4">Tetratricopeptide repeat protein</fullName>
    </recommendedName>
</protein>
<gene>
    <name evidence="2" type="ORF">EXJ73_07635</name>
</gene>
<dbReference type="AlphaFoldDB" id="A0A9X4LG29"/>
<reference evidence="2" key="1">
    <citation type="submission" date="2019-02" db="EMBL/GenBank/DDBJ databases">
        <title>Draft genome of the type strain Pelomonas aquatica CCUG 52575T.</title>
        <authorList>
            <person name="Gomila M."/>
            <person name="Lalucat J."/>
        </authorList>
    </citation>
    <scope>NUCLEOTIDE SEQUENCE</scope>
    <source>
        <strain evidence="2">CCUG 52575</strain>
    </source>
</reference>
<evidence type="ECO:0000313" key="3">
    <source>
        <dbReference type="Proteomes" id="UP001152766"/>
    </source>
</evidence>
<dbReference type="RefSeq" id="WP_268148667.1">
    <property type="nucleotide sequence ID" value="NZ_JAPPUW010000005.1"/>
</dbReference>